<keyword evidence="2 4" id="KW-0863">Zinc-finger</keyword>
<dbReference type="PROSITE" id="PS50966">
    <property type="entry name" value="ZF_SWIM"/>
    <property type="match status" value="1"/>
</dbReference>
<keyword evidence="1" id="KW-0479">Metal-binding</keyword>
<dbReference type="AlphaFoldDB" id="A0AA35ZVI9"/>
<evidence type="ECO:0000259" key="6">
    <source>
        <dbReference type="PROSITE" id="PS50966"/>
    </source>
</evidence>
<dbReference type="InterPro" id="IPR007527">
    <property type="entry name" value="Znf_SWIM"/>
</dbReference>
<evidence type="ECO:0000256" key="1">
    <source>
        <dbReference type="ARBA" id="ARBA00022723"/>
    </source>
</evidence>
<name>A0AA35ZVI9_LACSI</name>
<protein>
    <recommendedName>
        <fullName evidence="6">SWIM-type domain-containing protein</fullName>
    </recommendedName>
</protein>
<sequence>MENKSNWTWFLELLNGDLYLIDGRGLVVISDQLIGLLQFVKDILPHVEHRQCARNIYANFRKAYTGVELKKLFWAAAMSCVEGDFKRHMDIIKKLNPSAYEHIMSKEPQTWCRAYMSTGNACKAVENGISECFNSIIVDARKKPLIIMLEEIRIYIMERFAHMIEESTKWNTRICPAVLKKMKLFGKNMRFWLVIHSQHVFEARRGCNRYMVDLDGRYCTCRLWDLAGIPCVHAIATINYIQQTPDEYIDHMFSKEKFLKCYFANTSPVNGSNLWPQTEFVKPLPPVSRRMPSRPKPEGIQECNQGTYPYATKEERKERKEQCEPNQASCDRFERQEHIPMLPKKKGRTRKEQFEPTQASCDRYERQEAVPMLPKKKGRARKKVQYDPNQASGSKFVKSKRKLGINL</sequence>
<keyword evidence="8" id="KW-1185">Reference proteome</keyword>
<dbReference type="Pfam" id="PF04434">
    <property type="entry name" value="SWIM"/>
    <property type="match status" value="1"/>
</dbReference>
<dbReference type="PANTHER" id="PTHR31973:SF187">
    <property type="entry name" value="MUTATOR TRANSPOSASE MUDRA PROTEIN"/>
    <property type="match status" value="1"/>
</dbReference>
<evidence type="ECO:0000313" key="8">
    <source>
        <dbReference type="Proteomes" id="UP001177003"/>
    </source>
</evidence>
<dbReference type="PANTHER" id="PTHR31973">
    <property type="entry name" value="POLYPROTEIN, PUTATIVE-RELATED"/>
    <property type="match status" value="1"/>
</dbReference>
<evidence type="ECO:0000313" key="7">
    <source>
        <dbReference type="EMBL" id="CAI9298462.1"/>
    </source>
</evidence>
<dbReference type="GO" id="GO:0008270">
    <property type="term" value="F:zinc ion binding"/>
    <property type="evidence" value="ECO:0007669"/>
    <property type="project" value="UniProtKB-KW"/>
</dbReference>
<feature type="compositionally biased region" description="Basic residues" evidence="5">
    <location>
        <begin position="374"/>
        <end position="383"/>
    </location>
</feature>
<evidence type="ECO:0000256" key="2">
    <source>
        <dbReference type="ARBA" id="ARBA00022771"/>
    </source>
</evidence>
<feature type="region of interest" description="Disordered" evidence="5">
    <location>
        <begin position="345"/>
        <end position="407"/>
    </location>
</feature>
<dbReference type="SMART" id="SM00575">
    <property type="entry name" value="ZnF_PMZ"/>
    <property type="match status" value="1"/>
</dbReference>
<accession>A0AA35ZVI9</accession>
<proteinExistence type="predicted"/>
<feature type="domain" description="SWIM-type" evidence="6">
    <location>
        <begin position="210"/>
        <end position="242"/>
    </location>
</feature>
<organism evidence="7 8">
    <name type="scientific">Lactuca saligna</name>
    <name type="common">Willowleaf lettuce</name>
    <dbReference type="NCBI Taxonomy" id="75948"/>
    <lineage>
        <taxon>Eukaryota</taxon>
        <taxon>Viridiplantae</taxon>
        <taxon>Streptophyta</taxon>
        <taxon>Embryophyta</taxon>
        <taxon>Tracheophyta</taxon>
        <taxon>Spermatophyta</taxon>
        <taxon>Magnoliopsida</taxon>
        <taxon>eudicotyledons</taxon>
        <taxon>Gunneridae</taxon>
        <taxon>Pentapetalae</taxon>
        <taxon>asterids</taxon>
        <taxon>campanulids</taxon>
        <taxon>Asterales</taxon>
        <taxon>Asteraceae</taxon>
        <taxon>Cichorioideae</taxon>
        <taxon>Cichorieae</taxon>
        <taxon>Lactucinae</taxon>
        <taxon>Lactuca</taxon>
    </lineage>
</organism>
<reference evidence="7" key="1">
    <citation type="submission" date="2023-04" db="EMBL/GenBank/DDBJ databases">
        <authorList>
            <person name="Vijverberg K."/>
            <person name="Xiong W."/>
            <person name="Schranz E."/>
        </authorList>
    </citation>
    <scope>NUCLEOTIDE SEQUENCE</scope>
</reference>
<dbReference type="Proteomes" id="UP001177003">
    <property type="component" value="Chromosome 8"/>
</dbReference>
<evidence type="ECO:0000256" key="4">
    <source>
        <dbReference type="PROSITE-ProRule" id="PRU00325"/>
    </source>
</evidence>
<evidence type="ECO:0000256" key="5">
    <source>
        <dbReference type="SAM" id="MobiDB-lite"/>
    </source>
</evidence>
<evidence type="ECO:0000256" key="3">
    <source>
        <dbReference type="ARBA" id="ARBA00022833"/>
    </source>
</evidence>
<dbReference type="EMBL" id="OX465084">
    <property type="protein sequence ID" value="CAI9298462.1"/>
    <property type="molecule type" value="Genomic_DNA"/>
</dbReference>
<feature type="region of interest" description="Disordered" evidence="5">
    <location>
        <begin position="285"/>
        <end position="304"/>
    </location>
</feature>
<dbReference type="InterPro" id="IPR006564">
    <property type="entry name" value="Znf_PMZ"/>
</dbReference>
<keyword evidence="3" id="KW-0862">Zinc</keyword>
<gene>
    <name evidence="7" type="ORF">LSALG_LOCUS37225</name>
</gene>
<feature type="compositionally biased region" description="Basic residues" evidence="5">
    <location>
        <begin position="397"/>
        <end position="407"/>
    </location>
</feature>